<protein>
    <submittedName>
        <fullName evidence="2">Uncharacterized protein</fullName>
    </submittedName>
</protein>
<dbReference type="PANTHER" id="PTHR36562">
    <property type="entry name" value="SERINE/ARGININE REPETITIVE MATRIX 2"/>
    <property type="match status" value="1"/>
</dbReference>
<dbReference type="EMBL" id="GGEC01081002">
    <property type="protein sequence ID" value="MBX61486.1"/>
    <property type="molecule type" value="Transcribed_RNA"/>
</dbReference>
<dbReference type="AlphaFoldDB" id="A0A2P2Q3A8"/>
<reference evidence="2" key="1">
    <citation type="submission" date="2018-02" db="EMBL/GenBank/DDBJ databases">
        <title>Rhizophora mucronata_Transcriptome.</title>
        <authorList>
            <person name="Meera S.P."/>
            <person name="Sreeshan A."/>
            <person name="Augustine A."/>
        </authorList>
    </citation>
    <scope>NUCLEOTIDE SEQUENCE</scope>
    <source>
        <tissue evidence="2">Leaf</tissue>
    </source>
</reference>
<evidence type="ECO:0000313" key="2">
    <source>
        <dbReference type="EMBL" id="MBX61486.1"/>
    </source>
</evidence>
<sequence>MIRKKKRKVRLMSQGIARRTAAEGSYLASHEIAARLEQQMETLRAALGIGIHGQNEQNAEGSDDGLRGDRKNGPNDGAKWSEKQEHSFLDRDFSRKRNIAEDQKVEKDDKKKEEESEVDESRYCKKDSSRRRSCQDDSSGTDSGAKDDKVPKKEHRRDRIASDYETGSDSEDNRKKEKV</sequence>
<dbReference type="PANTHER" id="PTHR36562:SF5">
    <property type="entry name" value="SERINE_ARGININE REPETITIVE MATRIX 2"/>
    <property type="match status" value="1"/>
</dbReference>
<feature type="compositionally biased region" description="Basic and acidic residues" evidence="1">
    <location>
        <begin position="64"/>
        <end position="127"/>
    </location>
</feature>
<name>A0A2P2Q3A8_RHIMU</name>
<feature type="compositionally biased region" description="Basic and acidic residues" evidence="1">
    <location>
        <begin position="144"/>
        <end position="162"/>
    </location>
</feature>
<organism evidence="2">
    <name type="scientific">Rhizophora mucronata</name>
    <name type="common">Asiatic mangrove</name>
    <dbReference type="NCBI Taxonomy" id="61149"/>
    <lineage>
        <taxon>Eukaryota</taxon>
        <taxon>Viridiplantae</taxon>
        <taxon>Streptophyta</taxon>
        <taxon>Embryophyta</taxon>
        <taxon>Tracheophyta</taxon>
        <taxon>Spermatophyta</taxon>
        <taxon>Magnoliopsida</taxon>
        <taxon>eudicotyledons</taxon>
        <taxon>Gunneridae</taxon>
        <taxon>Pentapetalae</taxon>
        <taxon>rosids</taxon>
        <taxon>fabids</taxon>
        <taxon>Malpighiales</taxon>
        <taxon>Rhizophoraceae</taxon>
        <taxon>Rhizophora</taxon>
    </lineage>
</organism>
<evidence type="ECO:0000256" key="1">
    <source>
        <dbReference type="SAM" id="MobiDB-lite"/>
    </source>
</evidence>
<feature type="region of interest" description="Disordered" evidence="1">
    <location>
        <begin position="50"/>
        <end position="179"/>
    </location>
</feature>
<proteinExistence type="predicted"/>
<dbReference type="InterPro" id="IPR051372">
    <property type="entry name" value="CWC21"/>
</dbReference>
<dbReference type="GO" id="GO:0005634">
    <property type="term" value="C:nucleus"/>
    <property type="evidence" value="ECO:0007669"/>
    <property type="project" value="TreeGrafter"/>
</dbReference>
<accession>A0A2P2Q3A8</accession>